<dbReference type="RefSeq" id="WP_241035186.1">
    <property type="nucleotide sequence ID" value="NZ_BAAAJF010000018.1"/>
</dbReference>
<dbReference type="EMBL" id="JAKXMK010000004">
    <property type="protein sequence ID" value="MCH6165154.1"/>
    <property type="molecule type" value="Genomic_DNA"/>
</dbReference>
<organism evidence="2 3">
    <name type="scientific">Pseudonocardia alaniniphila</name>
    <dbReference type="NCBI Taxonomy" id="75291"/>
    <lineage>
        <taxon>Bacteria</taxon>
        <taxon>Bacillati</taxon>
        <taxon>Actinomycetota</taxon>
        <taxon>Actinomycetes</taxon>
        <taxon>Pseudonocardiales</taxon>
        <taxon>Pseudonocardiaceae</taxon>
        <taxon>Pseudonocardia</taxon>
    </lineage>
</organism>
<sequence length="383" mass="41101">MSDNGKTQAAHLVDGLLGDRLNFAGNLPGLRQAVIALAAGVLETGEYEQLIRGQLSQLRHPSSTAIPDAYLAYEAAAEDALQHAAAGIRMAMAQNGHIGDAQSFERDAARRLGDDPRLAIRAELARVPRPLTRPQPLQWSITPAPWASDPRNDTLWPPPGLDATVNLRGLPGGAAALARVEAGPHVGWVQIGLIERQRTPRHRYPERPNRSILIGVGLEIADRERPEGSLPFMSIPWQVWTVPWQHIDATTNAERAAAVLKTNSWAVAALGESRLGATGLGEPQFLLVPALPLIVTLGLEPTSGVCGFSLSDQHGPAVVGRLWRGHLVHDGSYHPVFPAIDGADLLLRADLLELLLGVIGESRFRVGVVVRSHVGEDNTGSTT</sequence>
<feature type="region of interest" description="Disordered" evidence="1">
    <location>
        <begin position="133"/>
        <end position="158"/>
    </location>
</feature>
<proteinExistence type="predicted"/>
<protein>
    <submittedName>
        <fullName evidence="2">Uncharacterized protein</fullName>
    </submittedName>
</protein>
<accession>A0ABS9T9E8</accession>
<evidence type="ECO:0000256" key="1">
    <source>
        <dbReference type="SAM" id="MobiDB-lite"/>
    </source>
</evidence>
<evidence type="ECO:0000313" key="3">
    <source>
        <dbReference type="Proteomes" id="UP001299970"/>
    </source>
</evidence>
<keyword evidence="3" id="KW-1185">Reference proteome</keyword>
<name>A0ABS9T9E8_9PSEU</name>
<comment type="caution">
    <text evidence="2">The sequence shown here is derived from an EMBL/GenBank/DDBJ whole genome shotgun (WGS) entry which is preliminary data.</text>
</comment>
<dbReference type="Proteomes" id="UP001299970">
    <property type="component" value="Unassembled WGS sequence"/>
</dbReference>
<gene>
    <name evidence="2" type="ORF">MMF94_05615</name>
</gene>
<evidence type="ECO:0000313" key="2">
    <source>
        <dbReference type="EMBL" id="MCH6165154.1"/>
    </source>
</evidence>
<reference evidence="2 3" key="1">
    <citation type="submission" date="2022-03" db="EMBL/GenBank/DDBJ databases">
        <title>Pseudonocardia alaer sp. nov., a novel actinomycete isolated from reed forest soil.</title>
        <authorList>
            <person name="Wang L."/>
        </authorList>
    </citation>
    <scope>NUCLEOTIDE SEQUENCE [LARGE SCALE GENOMIC DNA]</scope>
    <source>
        <strain evidence="2 3">Y-16303</strain>
    </source>
</reference>